<dbReference type="Proteomes" id="UP000822152">
    <property type="component" value="Unassembled WGS sequence"/>
</dbReference>
<gene>
    <name evidence="2" type="ORF">G4952_15205</name>
</gene>
<evidence type="ECO:0000313" key="3">
    <source>
        <dbReference type="Proteomes" id="UP000822152"/>
    </source>
</evidence>
<sequence length="337" mass="38165">MEASNPEISIVVPMYNSSYFVKNCIESVLKQDFTNYELLLIDDHSTDETMEICKNYIKDKRIKLLCNEGKGVSSARNRGIMKSTGSYITFVDSDDVLEQTFLSKLLNIAKGNPRYLPMCGHVRFENGNPDFEVVDSSESNTVETNDLIANIFYYHPASWGCLFQSEVIKKYGIKMEESASFNEDIYFTVKYLCVCDGGIIIPDKLYGYRTNINGIGANKPHNTLTAKDVEHRAKGYYAFQDAIKFSEKNAPGKSVYIDIGYSFMAAEVLLTSVRAGIGEFDLKKKIKKYLSISHCIDFVRHGKNMYQKLLVCGVAINSHVIKYILDDMGLLKIIYSR</sequence>
<comment type="caution">
    <text evidence="2">The sequence shown here is derived from an EMBL/GenBank/DDBJ whole genome shotgun (WGS) entry which is preliminary data.</text>
</comment>
<dbReference type="Gene3D" id="3.90.550.10">
    <property type="entry name" value="Spore Coat Polysaccharide Biosynthesis Protein SpsA, Chain A"/>
    <property type="match status" value="1"/>
</dbReference>
<dbReference type="InterPro" id="IPR001173">
    <property type="entry name" value="Glyco_trans_2-like"/>
</dbReference>
<dbReference type="PANTHER" id="PTHR22916">
    <property type="entry name" value="GLYCOSYLTRANSFERASE"/>
    <property type="match status" value="1"/>
</dbReference>
<proteinExistence type="predicted"/>
<name>A0ABX2GU52_9FIRM</name>
<dbReference type="Pfam" id="PF00535">
    <property type="entry name" value="Glycos_transf_2"/>
    <property type="match status" value="1"/>
</dbReference>
<evidence type="ECO:0000259" key="1">
    <source>
        <dbReference type="Pfam" id="PF00535"/>
    </source>
</evidence>
<reference evidence="2 3" key="1">
    <citation type="journal article" date="2020" name="Cell Host Microbe">
        <title>Functional and Genomic Variation between Human-Derived Isolates of Lachnospiraceae Reveals Inter- and Intra-Species Diversity.</title>
        <authorList>
            <person name="Sorbara M.T."/>
            <person name="Littmann E.R."/>
            <person name="Fontana E."/>
            <person name="Moody T.U."/>
            <person name="Kohout C.E."/>
            <person name="Gjonbalaj M."/>
            <person name="Eaton V."/>
            <person name="Seok R."/>
            <person name="Leiner I.M."/>
            <person name="Pamer E.G."/>
        </authorList>
    </citation>
    <scope>NUCLEOTIDE SEQUENCE [LARGE SCALE GENOMIC DNA]</scope>
    <source>
        <strain evidence="2 3">MSK.20.11</strain>
    </source>
</reference>
<dbReference type="PANTHER" id="PTHR22916:SF3">
    <property type="entry name" value="UDP-GLCNAC:BETAGAL BETA-1,3-N-ACETYLGLUCOSAMINYLTRANSFERASE-LIKE PROTEIN 1"/>
    <property type="match status" value="1"/>
</dbReference>
<protein>
    <submittedName>
        <fullName evidence="2">Glycosyltransferase family 2 protein</fullName>
    </submittedName>
</protein>
<accession>A0ABX2GU52</accession>
<dbReference type="InterPro" id="IPR029044">
    <property type="entry name" value="Nucleotide-diphossugar_trans"/>
</dbReference>
<keyword evidence="3" id="KW-1185">Reference proteome</keyword>
<dbReference type="RefSeq" id="WP_173744322.1">
    <property type="nucleotide sequence ID" value="NZ_JAAIPF010000046.1"/>
</dbReference>
<dbReference type="EMBL" id="JAAIPF010000046">
    <property type="protein sequence ID" value="NSF75113.1"/>
    <property type="molecule type" value="Genomic_DNA"/>
</dbReference>
<dbReference type="SUPFAM" id="SSF53448">
    <property type="entry name" value="Nucleotide-diphospho-sugar transferases"/>
    <property type="match status" value="1"/>
</dbReference>
<evidence type="ECO:0000313" key="2">
    <source>
        <dbReference type="EMBL" id="NSF75113.1"/>
    </source>
</evidence>
<dbReference type="CDD" id="cd00761">
    <property type="entry name" value="Glyco_tranf_GTA_type"/>
    <property type="match status" value="1"/>
</dbReference>
<organism evidence="2 3">
    <name type="scientific">Blautia wexlerae</name>
    <dbReference type="NCBI Taxonomy" id="418240"/>
    <lineage>
        <taxon>Bacteria</taxon>
        <taxon>Bacillati</taxon>
        <taxon>Bacillota</taxon>
        <taxon>Clostridia</taxon>
        <taxon>Lachnospirales</taxon>
        <taxon>Lachnospiraceae</taxon>
        <taxon>Blautia</taxon>
    </lineage>
</organism>
<feature type="domain" description="Glycosyltransferase 2-like" evidence="1">
    <location>
        <begin position="9"/>
        <end position="136"/>
    </location>
</feature>